<proteinExistence type="predicted"/>
<reference evidence="1" key="1">
    <citation type="journal article" date="2021" name="Nat. Commun.">
        <title>Genetic determinants of endophytism in the Arabidopsis root mycobiome.</title>
        <authorList>
            <person name="Mesny F."/>
            <person name="Miyauchi S."/>
            <person name="Thiergart T."/>
            <person name="Pickel B."/>
            <person name="Atanasova L."/>
            <person name="Karlsson M."/>
            <person name="Huettel B."/>
            <person name="Barry K.W."/>
            <person name="Haridas S."/>
            <person name="Chen C."/>
            <person name="Bauer D."/>
            <person name="Andreopoulos W."/>
            <person name="Pangilinan J."/>
            <person name="LaButti K."/>
            <person name="Riley R."/>
            <person name="Lipzen A."/>
            <person name="Clum A."/>
            <person name="Drula E."/>
            <person name="Henrissat B."/>
            <person name="Kohler A."/>
            <person name="Grigoriev I.V."/>
            <person name="Martin F.M."/>
            <person name="Hacquard S."/>
        </authorList>
    </citation>
    <scope>NUCLEOTIDE SEQUENCE</scope>
    <source>
        <strain evidence="1">MPI-CAGE-CH-0230</strain>
    </source>
</reference>
<name>A0A9P8XQE6_9PEZI</name>
<dbReference type="AlphaFoldDB" id="A0A9P8XQE6"/>
<dbReference type="EMBL" id="JAGTJQ010000016">
    <property type="protein sequence ID" value="KAH7010813.1"/>
    <property type="molecule type" value="Genomic_DNA"/>
</dbReference>
<protein>
    <submittedName>
        <fullName evidence="1">Uncharacterized protein</fullName>
    </submittedName>
</protein>
<evidence type="ECO:0000313" key="1">
    <source>
        <dbReference type="EMBL" id="KAH7010813.1"/>
    </source>
</evidence>
<comment type="caution">
    <text evidence="1">The sequence shown here is derived from an EMBL/GenBank/DDBJ whole genome shotgun (WGS) entry which is preliminary data.</text>
</comment>
<organism evidence="1 2">
    <name type="scientific">Microdochium trichocladiopsis</name>
    <dbReference type="NCBI Taxonomy" id="1682393"/>
    <lineage>
        <taxon>Eukaryota</taxon>
        <taxon>Fungi</taxon>
        <taxon>Dikarya</taxon>
        <taxon>Ascomycota</taxon>
        <taxon>Pezizomycotina</taxon>
        <taxon>Sordariomycetes</taxon>
        <taxon>Xylariomycetidae</taxon>
        <taxon>Xylariales</taxon>
        <taxon>Microdochiaceae</taxon>
        <taxon>Microdochium</taxon>
    </lineage>
</organism>
<evidence type="ECO:0000313" key="2">
    <source>
        <dbReference type="Proteomes" id="UP000756346"/>
    </source>
</evidence>
<accession>A0A9P8XQE6</accession>
<sequence>MADLPADDNTPIQQLAVQEGLCWSECWYLTISQQLMSQHWIANQEDSSAEDGRPQHDGLSSWTEAGRESLIHDGWETHIAAYEARITAEDVERCRTIDHKPGIDFESPLGRTSCLFSVSVQNILDQPLFLERNCVGRFFPHAGSQLNGSASDI</sequence>
<keyword evidence="2" id="KW-1185">Reference proteome</keyword>
<dbReference type="Proteomes" id="UP000756346">
    <property type="component" value="Unassembled WGS sequence"/>
</dbReference>
<gene>
    <name evidence="1" type="ORF">B0I36DRAFT_356426</name>
</gene>
<dbReference type="RefSeq" id="XP_046004298.1">
    <property type="nucleotide sequence ID" value="XM_046157630.1"/>
</dbReference>
<dbReference type="GeneID" id="70187176"/>